<dbReference type="EMBL" id="JAHLQT010009960">
    <property type="protein sequence ID" value="KAG7173361.1"/>
    <property type="molecule type" value="Genomic_DNA"/>
</dbReference>
<accession>A0A8J5N4S2</accession>
<organism evidence="1 2">
    <name type="scientific">Homarus americanus</name>
    <name type="common">American lobster</name>
    <dbReference type="NCBI Taxonomy" id="6706"/>
    <lineage>
        <taxon>Eukaryota</taxon>
        <taxon>Metazoa</taxon>
        <taxon>Ecdysozoa</taxon>
        <taxon>Arthropoda</taxon>
        <taxon>Crustacea</taxon>
        <taxon>Multicrustacea</taxon>
        <taxon>Malacostraca</taxon>
        <taxon>Eumalacostraca</taxon>
        <taxon>Eucarida</taxon>
        <taxon>Decapoda</taxon>
        <taxon>Pleocyemata</taxon>
        <taxon>Astacidea</taxon>
        <taxon>Nephropoidea</taxon>
        <taxon>Nephropidae</taxon>
        <taxon>Homarus</taxon>
    </lineage>
</organism>
<sequence>MWGRVKGLTSVTSWVRPSSVPCPSQWGHSFGTTPALGTMYVQDIIYALGDHISLWGVLGATPVRGPRPPTDRYLDHYLW</sequence>
<dbReference type="Proteomes" id="UP000747542">
    <property type="component" value="Unassembled WGS sequence"/>
</dbReference>
<comment type="caution">
    <text evidence="1">The sequence shown here is derived from an EMBL/GenBank/DDBJ whole genome shotgun (WGS) entry which is preliminary data.</text>
</comment>
<keyword evidence="2" id="KW-1185">Reference proteome</keyword>
<name>A0A8J5N4S2_HOMAM</name>
<proteinExistence type="predicted"/>
<gene>
    <name evidence="1" type="ORF">Hamer_G018640</name>
</gene>
<reference evidence="1" key="1">
    <citation type="journal article" date="2021" name="Sci. Adv.">
        <title>The American lobster genome reveals insights on longevity, neural, and immune adaptations.</title>
        <authorList>
            <person name="Polinski J.M."/>
            <person name="Zimin A.V."/>
            <person name="Clark K.F."/>
            <person name="Kohn A.B."/>
            <person name="Sadowski N."/>
            <person name="Timp W."/>
            <person name="Ptitsyn A."/>
            <person name="Khanna P."/>
            <person name="Romanova D.Y."/>
            <person name="Williams P."/>
            <person name="Greenwood S.J."/>
            <person name="Moroz L.L."/>
            <person name="Walt D.R."/>
            <person name="Bodnar A.G."/>
        </authorList>
    </citation>
    <scope>NUCLEOTIDE SEQUENCE</scope>
    <source>
        <strain evidence="1">GMGI-L3</strain>
    </source>
</reference>
<dbReference type="AlphaFoldDB" id="A0A8J5N4S2"/>
<protein>
    <submittedName>
        <fullName evidence="1">Uncharacterized protein</fullName>
    </submittedName>
</protein>
<evidence type="ECO:0000313" key="1">
    <source>
        <dbReference type="EMBL" id="KAG7173361.1"/>
    </source>
</evidence>
<evidence type="ECO:0000313" key="2">
    <source>
        <dbReference type="Proteomes" id="UP000747542"/>
    </source>
</evidence>